<dbReference type="Pfam" id="PF00392">
    <property type="entry name" value="GntR"/>
    <property type="match status" value="1"/>
</dbReference>
<proteinExistence type="predicted"/>
<dbReference type="InterPro" id="IPR036388">
    <property type="entry name" value="WH-like_DNA-bd_sf"/>
</dbReference>
<evidence type="ECO:0000256" key="2">
    <source>
        <dbReference type="ARBA" id="ARBA00023125"/>
    </source>
</evidence>
<dbReference type="EMBL" id="CP154795">
    <property type="protein sequence ID" value="XAN08145.1"/>
    <property type="molecule type" value="Genomic_DNA"/>
</dbReference>
<gene>
    <name evidence="5" type="ORF">AADG42_12810</name>
</gene>
<keyword evidence="3" id="KW-0804">Transcription</keyword>
<dbReference type="CDD" id="cd07377">
    <property type="entry name" value="WHTH_GntR"/>
    <property type="match status" value="1"/>
</dbReference>
<dbReference type="PANTHER" id="PTHR38445">
    <property type="entry name" value="HTH-TYPE TRANSCRIPTIONAL REPRESSOR YTRA"/>
    <property type="match status" value="1"/>
</dbReference>
<evidence type="ECO:0000256" key="3">
    <source>
        <dbReference type="ARBA" id="ARBA00023163"/>
    </source>
</evidence>
<evidence type="ECO:0000313" key="6">
    <source>
        <dbReference type="Proteomes" id="UP001442841"/>
    </source>
</evidence>
<evidence type="ECO:0000313" key="5">
    <source>
        <dbReference type="EMBL" id="XAN08145.1"/>
    </source>
</evidence>
<keyword evidence="6" id="KW-1185">Reference proteome</keyword>
<organism evidence="5 6">
    <name type="scientific">Ammonicoccus fulvus</name>
    <dbReference type="NCBI Taxonomy" id="3138240"/>
    <lineage>
        <taxon>Bacteria</taxon>
        <taxon>Bacillati</taxon>
        <taxon>Actinomycetota</taxon>
        <taxon>Actinomycetes</taxon>
        <taxon>Propionibacteriales</taxon>
        <taxon>Propionibacteriaceae</taxon>
        <taxon>Ammonicoccus</taxon>
    </lineage>
</organism>
<feature type="domain" description="HTH gntR-type" evidence="4">
    <location>
        <begin position="10"/>
        <end position="78"/>
    </location>
</feature>
<keyword evidence="2" id="KW-0238">DNA-binding</keyword>
<keyword evidence="1" id="KW-0805">Transcription regulation</keyword>
<dbReference type="Proteomes" id="UP001442841">
    <property type="component" value="Chromosome"/>
</dbReference>
<protein>
    <submittedName>
        <fullName evidence="5">GntR family transcriptional regulator</fullName>
    </submittedName>
</protein>
<dbReference type="InterPro" id="IPR036390">
    <property type="entry name" value="WH_DNA-bd_sf"/>
</dbReference>
<dbReference type="SUPFAM" id="SSF46785">
    <property type="entry name" value="Winged helix' DNA-binding domain"/>
    <property type="match status" value="1"/>
</dbReference>
<evidence type="ECO:0000256" key="1">
    <source>
        <dbReference type="ARBA" id="ARBA00023015"/>
    </source>
</evidence>
<dbReference type="SMART" id="SM00345">
    <property type="entry name" value="HTH_GNTR"/>
    <property type="match status" value="1"/>
</dbReference>
<dbReference type="RefSeq" id="WP_425309601.1">
    <property type="nucleotide sequence ID" value="NZ_CP154795.1"/>
</dbReference>
<dbReference type="InterPro" id="IPR000524">
    <property type="entry name" value="Tscrpt_reg_HTH_GntR"/>
</dbReference>
<dbReference type="PANTHER" id="PTHR38445:SF9">
    <property type="entry name" value="HTH-TYPE TRANSCRIPTIONAL REPRESSOR YTRA"/>
    <property type="match status" value="1"/>
</dbReference>
<name>A0ABZ3FR05_9ACTN</name>
<evidence type="ECO:0000259" key="4">
    <source>
        <dbReference type="PROSITE" id="PS50949"/>
    </source>
</evidence>
<accession>A0ABZ3FR05</accession>
<sequence length="123" mass="13108">MLIIDPRSPVPPYEQLRQQLVAQMNSGELAPGTRLPAVRRLASDLGLAPNTVARTYRELEAAGFVHTAGRNGTVVALPNDGPDTVQQASTLADTYVRAMRGLGIGPEAMVSYVRRSLAELAPG</sequence>
<dbReference type="PROSITE" id="PS50949">
    <property type="entry name" value="HTH_GNTR"/>
    <property type="match status" value="1"/>
</dbReference>
<reference evidence="5 6" key="1">
    <citation type="submission" date="2024-04" db="EMBL/GenBank/DDBJ databases">
        <title>Isolation of an actinomycete strain from pig manure.</title>
        <authorList>
            <person name="Gong T."/>
            <person name="Yu Z."/>
            <person name="An M."/>
            <person name="Wei C."/>
            <person name="Yang W."/>
            <person name="Liu L."/>
        </authorList>
    </citation>
    <scope>NUCLEOTIDE SEQUENCE [LARGE SCALE GENOMIC DNA]</scope>
    <source>
        <strain evidence="5 6">ZF39</strain>
    </source>
</reference>
<dbReference type="Gene3D" id="1.10.10.10">
    <property type="entry name" value="Winged helix-like DNA-binding domain superfamily/Winged helix DNA-binding domain"/>
    <property type="match status" value="1"/>
</dbReference>